<gene>
    <name evidence="1" type="ORF">C0601_00905</name>
</gene>
<evidence type="ECO:0000313" key="1">
    <source>
        <dbReference type="EMBL" id="PLX19755.1"/>
    </source>
</evidence>
<dbReference type="AlphaFoldDB" id="A0A2N5ZM45"/>
<dbReference type="EMBL" id="PKTG01000019">
    <property type="protein sequence ID" value="PLX19755.1"/>
    <property type="molecule type" value="Genomic_DNA"/>
</dbReference>
<reference evidence="1 2" key="1">
    <citation type="submission" date="2017-11" db="EMBL/GenBank/DDBJ databases">
        <title>Genome-resolved metagenomics identifies genetic mobility, metabolic interactions, and unexpected diversity in perchlorate-reducing communities.</title>
        <authorList>
            <person name="Barnum T.P."/>
            <person name="Figueroa I.A."/>
            <person name="Carlstrom C.I."/>
            <person name="Lucas L.N."/>
            <person name="Engelbrektson A.L."/>
            <person name="Coates J.D."/>
        </authorList>
    </citation>
    <scope>NUCLEOTIDE SEQUENCE [LARGE SCALE GENOMIC DNA]</scope>
    <source>
        <strain evidence="1">BM706</strain>
    </source>
</reference>
<organism evidence="1 2">
    <name type="scientific">Muiribacterium halophilum</name>
    <dbReference type="NCBI Taxonomy" id="2053465"/>
    <lineage>
        <taxon>Bacteria</taxon>
        <taxon>Candidatus Muiribacteriota</taxon>
        <taxon>Candidatus Muiribacteriia</taxon>
        <taxon>Candidatus Muiribacteriales</taxon>
        <taxon>Candidatus Muiribacteriaceae</taxon>
        <taxon>Candidatus Muiribacterium</taxon>
    </lineage>
</organism>
<protein>
    <submittedName>
        <fullName evidence="1">Uncharacterized protein</fullName>
    </submittedName>
</protein>
<evidence type="ECO:0000313" key="2">
    <source>
        <dbReference type="Proteomes" id="UP000234857"/>
    </source>
</evidence>
<sequence>MVSKRWTSEEEDFLRANYNKMSNKELAEKFNVTTISIQRKLSRLNLIRQVQKKWTEKEEKYLRENYQEFSDAQLSKKFNVTPIAIKRKLNRLGLRRGQRKRTVKKNVEKVVLKKEVKEKTVQPITKLKKPSSNSFIKYSINKEYNAGDLIYHEIFKDKGKIVDKDRSDEGLSLIVVDFEKSGVKILVENIEPN</sequence>
<accession>A0A2N5ZM45</accession>
<dbReference type="Proteomes" id="UP000234857">
    <property type="component" value="Unassembled WGS sequence"/>
</dbReference>
<comment type="caution">
    <text evidence="1">The sequence shown here is derived from an EMBL/GenBank/DDBJ whole genome shotgun (WGS) entry which is preliminary data.</text>
</comment>
<proteinExistence type="predicted"/>
<name>A0A2N5ZM45_MUIH1</name>